<dbReference type="AlphaFoldDB" id="A0A0A9DV94"/>
<reference evidence="2" key="2">
    <citation type="journal article" date="2015" name="Data Brief">
        <title>Shoot transcriptome of the giant reed, Arundo donax.</title>
        <authorList>
            <person name="Barrero R.A."/>
            <person name="Guerrero F.D."/>
            <person name="Moolhuijzen P."/>
            <person name="Goolsby J.A."/>
            <person name="Tidwell J."/>
            <person name="Bellgard S.E."/>
            <person name="Bellgard M.I."/>
        </authorList>
    </citation>
    <scope>NUCLEOTIDE SEQUENCE</scope>
    <source>
        <tissue evidence="2">Shoot tissue taken approximately 20 cm above the soil surface</tissue>
    </source>
</reference>
<evidence type="ECO:0000256" key="1">
    <source>
        <dbReference type="SAM" id="MobiDB-lite"/>
    </source>
</evidence>
<feature type="region of interest" description="Disordered" evidence="1">
    <location>
        <begin position="1"/>
        <end position="63"/>
    </location>
</feature>
<name>A0A0A9DV94_ARUDO</name>
<protein>
    <submittedName>
        <fullName evidence="2">Uncharacterized protein</fullName>
    </submittedName>
</protein>
<proteinExistence type="predicted"/>
<feature type="compositionally biased region" description="Low complexity" evidence="1">
    <location>
        <begin position="1"/>
        <end position="14"/>
    </location>
</feature>
<feature type="compositionally biased region" description="Low complexity" evidence="1">
    <location>
        <begin position="54"/>
        <end position="63"/>
    </location>
</feature>
<sequence>MCQATASRRTSKSPSRPPALPRATLLEGRRRRPWPPRAAASWRGAPRRRCTRRSAAGSPPASS</sequence>
<organism evidence="2">
    <name type="scientific">Arundo donax</name>
    <name type="common">Giant reed</name>
    <name type="synonym">Donax arundinaceus</name>
    <dbReference type="NCBI Taxonomy" id="35708"/>
    <lineage>
        <taxon>Eukaryota</taxon>
        <taxon>Viridiplantae</taxon>
        <taxon>Streptophyta</taxon>
        <taxon>Embryophyta</taxon>
        <taxon>Tracheophyta</taxon>
        <taxon>Spermatophyta</taxon>
        <taxon>Magnoliopsida</taxon>
        <taxon>Liliopsida</taxon>
        <taxon>Poales</taxon>
        <taxon>Poaceae</taxon>
        <taxon>PACMAD clade</taxon>
        <taxon>Arundinoideae</taxon>
        <taxon>Arundineae</taxon>
        <taxon>Arundo</taxon>
    </lineage>
</organism>
<accession>A0A0A9DV94</accession>
<reference evidence="2" key="1">
    <citation type="submission" date="2014-09" db="EMBL/GenBank/DDBJ databases">
        <authorList>
            <person name="Magalhaes I.L.F."/>
            <person name="Oliveira U."/>
            <person name="Santos F.R."/>
            <person name="Vidigal T.H.D.A."/>
            <person name="Brescovit A.D."/>
            <person name="Santos A.J."/>
        </authorList>
    </citation>
    <scope>NUCLEOTIDE SEQUENCE</scope>
    <source>
        <tissue evidence="2">Shoot tissue taken approximately 20 cm above the soil surface</tissue>
    </source>
</reference>
<dbReference type="EMBL" id="GBRH01205391">
    <property type="protein sequence ID" value="JAD92504.1"/>
    <property type="molecule type" value="Transcribed_RNA"/>
</dbReference>
<evidence type="ECO:0000313" key="2">
    <source>
        <dbReference type="EMBL" id="JAD92504.1"/>
    </source>
</evidence>